<dbReference type="FunFam" id="3.40.190.10:FF:000035">
    <property type="entry name" value="Molybdate ABC transporter substrate-binding protein"/>
    <property type="match status" value="1"/>
</dbReference>
<accession>A0A2R4XP92</accession>
<dbReference type="InterPro" id="IPR044084">
    <property type="entry name" value="AvModA-like_subst-bd"/>
</dbReference>
<evidence type="ECO:0000256" key="2">
    <source>
        <dbReference type="ARBA" id="ARBA00022505"/>
    </source>
</evidence>
<dbReference type="GO" id="GO:1901359">
    <property type="term" value="F:tungstate binding"/>
    <property type="evidence" value="ECO:0007669"/>
    <property type="project" value="UniProtKB-ARBA"/>
</dbReference>
<feature type="binding site" evidence="6">
    <location>
        <position position="157"/>
    </location>
    <ligand>
        <name>molybdate</name>
        <dbReference type="ChEBI" id="CHEBI:36264"/>
    </ligand>
</feature>
<protein>
    <submittedName>
        <fullName evidence="7">Molybdate ABC transporter substrate-binding protein</fullName>
    </submittedName>
</protein>
<gene>
    <name evidence="7" type="primary">modA</name>
    <name evidence="7" type="ORF">DBV39_02430</name>
</gene>
<proteinExistence type="inferred from homology"/>
<keyword evidence="2 6" id="KW-0500">Molybdenum</keyword>
<dbReference type="AlphaFoldDB" id="A0A2R4XP92"/>
<dbReference type="Proteomes" id="UP000244571">
    <property type="component" value="Chromosome"/>
</dbReference>
<organism evidence="7 8">
    <name type="scientific">Orrella marina</name>
    <dbReference type="NCBI Taxonomy" id="2163011"/>
    <lineage>
        <taxon>Bacteria</taxon>
        <taxon>Pseudomonadati</taxon>
        <taxon>Pseudomonadota</taxon>
        <taxon>Betaproteobacteria</taxon>
        <taxon>Burkholderiales</taxon>
        <taxon>Alcaligenaceae</taxon>
        <taxon>Orrella</taxon>
    </lineage>
</organism>
<dbReference type="GO" id="GO:0046872">
    <property type="term" value="F:metal ion binding"/>
    <property type="evidence" value="ECO:0007669"/>
    <property type="project" value="UniProtKB-KW"/>
</dbReference>
<evidence type="ECO:0000256" key="4">
    <source>
        <dbReference type="ARBA" id="ARBA00022729"/>
    </source>
</evidence>
<dbReference type="InterPro" id="IPR050682">
    <property type="entry name" value="ModA/WtpA"/>
</dbReference>
<name>A0A2R4XP92_9BURK</name>
<dbReference type="PIRSF" id="PIRSF004846">
    <property type="entry name" value="ModA"/>
    <property type="match status" value="1"/>
</dbReference>
<feature type="binding site" evidence="6">
    <location>
        <position position="49"/>
    </location>
    <ligand>
        <name>molybdate</name>
        <dbReference type="ChEBI" id="CHEBI:36264"/>
    </ligand>
</feature>
<dbReference type="OrthoDB" id="9785015at2"/>
<dbReference type="CDD" id="cd13539">
    <property type="entry name" value="PBP2_AvModA"/>
    <property type="match status" value="1"/>
</dbReference>
<evidence type="ECO:0000256" key="5">
    <source>
        <dbReference type="ARBA" id="ARBA00062515"/>
    </source>
</evidence>
<comment type="subunit">
    <text evidence="5">The complex is composed of two ATP-binding proteins (ModC), two transmembrane proteins (ModB) and a solute-binding protein (ModA).</text>
</comment>
<dbReference type="Pfam" id="PF13531">
    <property type="entry name" value="SBP_bac_11"/>
    <property type="match status" value="1"/>
</dbReference>
<dbReference type="KEGG" id="boz:DBV39_02430"/>
<dbReference type="SUPFAM" id="SSF53850">
    <property type="entry name" value="Periplasmic binding protein-like II"/>
    <property type="match status" value="1"/>
</dbReference>
<keyword evidence="8" id="KW-1185">Reference proteome</keyword>
<dbReference type="RefSeq" id="WP_108623034.1">
    <property type="nucleotide sequence ID" value="NZ_CP028901.1"/>
</dbReference>
<reference evidence="7 8" key="1">
    <citation type="submission" date="2018-04" db="EMBL/GenBank/DDBJ databases">
        <title>Bordetella sp. HZ20 isolated from seawater.</title>
        <authorList>
            <person name="Sun C."/>
        </authorList>
    </citation>
    <scope>NUCLEOTIDE SEQUENCE [LARGE SCALE GENOMIC DNA]</scope>
    <source>
        <strain evidence="7 8">HZ20</strain>
    </source>
</reference>
<evidence type="ECO:0000256" key="6">
    <source>
        <dbReference type="PIRSR" id="PIRSR004846-1"/>
    </source>
</evidence>
<dbReference type="GO" id="GO:0015689">
    <property type="term" value="P:molybdate ion transport"/>
    <property type="evidence" value="ECO:0007669"/>
    <property type="project" value="InterPro"/>
</dbReference>
<evidence type="ECO:0000313" key="7">
    <source>
        <dbReference type="EMBL" id="AWB35578.1"/>
    </source>
</evidence>
<dbReference type="NCBIfam" id="TIGR01256">
    <property type="entry name" value="modA"/>
    <property type="match status" value="1"/>
</dbReference>
<dbReference type="Gene3D" id="3.40.190.10">
    <property type="entry name" value="Periplasmic binding protein-like II"/>
    <property type="match status" value="2"/>
</dbReference>
<dbReference type="InterPro" id="IPR005950">
    <property type="entry name" value="ModA"/>
</dbReference>
<evidence type="ECO:0000313" key="8">
    <source>
        <dbReference type="Proteomes" id="UP000244571"/>
    </source>
</evidence>
<dbReference type="GO" id="GO:0030973">
    <property type="term" value="F:molybdate ion binding"/>
    <property type="evidence" value="ECO:0007669"/>
    <property type="project" value="InterPro"/>
</dbReference>
<keyword evidence="4" id="KW-0732">Signal</keyword>
<dbReference type="EMBL" id="CP028901">
    <property type="protein sequence ID" value="AWB35578.1"/>
    <property type="molecule type" value="Genomic_DNA"/>
</dbReference>
<sequence>MTAFSTPLVAQSAEVNVAVAANFTAPMKLIAQSFEQKTGHKAILAFGGTGQFYAQIRHGAPFGVLLAADQETPSRLESEGFAVKGTSFTYATGQLVLWSRQPDLIKDSADVLKTARFQRIAIANPKLAPYGRAAYDVLDKLDLLSTVKPKVVEGSNIAQTFQFVSSGNAQIGFVALSQVLEKGQIREGSGWIVPGSLYEPIRQDAVLLSSGQDNPAATALLEYLHGDKAKAVIESFGYVVQ</sequence>
<evidence type="ECO:0000256" key="3">
    <source>
        <dbReference type="ARBA" id="ARBA00022723"/>
    </source>
</evidence>
<dbReference type="PANTHER" id="PTHR30632">
    <property type="entry name" value="MOLYBDATE-BINDING PERIPLASMIC PROTEIN"/>
    <property type="match status" value="1"/>
</dbReference>
<evidence type="ECO:0000256" key="1">
    <source>
        <dbReference type="ARBA" id="ARBA00009175"/>
    </source>
</evidence>
<keyword evidence="3 6" id="KW-0479">Metal-binding</keyword>
<comment type="similarity">
    <text evidence="1">Belongs to the bacterial solute-binding protein ModA family.</text>
</comment>
<dbReference type="PANTHER" id="PTHR30632:SF14">
    <property type="entry name" value="TUNGSTATE_MOLYBDATE_CHROMATE-BINDING PROTEIN MODA"/>
    <property type="match status" value="1"/>
</dbReference>